<evidence type="ECO:0000313" key="4">
    <source>
        <dbReference type="EMBL" id="CUX76738.1"/>
    </source>
</evidence>
<dbReference type="GO" id="GO:0000428">
    <property type="term" value="C:DNA-directed RNA polymerase complex"/>
    <property type="evidence" value="ECO:0007669"/>
    <property type="project" value="UniProtKB-KW"/>
</dbReference>
<dbReference type="SUPFAM" id="SSF55257">
    <property type="entry name" value="RBP11-like subunits of RNA polymerase"/>
    <property type="match status" value="1"/>
</dbReference>
<gene>
    <name evidence="4" type="primary">rpoA</name>
    <name evidence="4" type="ORF">MHIR_TP00118</name>
</gene>
<organism evidence="4 5">
    <name type="scientific">Tremblaya princeps</name>
    <dbReference type="NCBI Taxonomy" id="189385"/>
    <lineage>
        <taxon>Bacteria</taxon>
        <taxon>Pseudomonadati</taxon>
        <taxon>Pseudomonadota</taxon>
        <taxon>Betaproteobacteria</taxon>
        <taxon>Candidatus Tremblayella</taxon>
    </lineage>
</organism>
<dbReference type="GO" id="GO:0003899">
    <property type="term" value="F:DNA-directed RNA polymerase activity"/>
    <property type="evidence" value="ECO:0007669"/>
    <property type="project" value="UniProtKB-EC"/>
</dbReference>
<evidence type="ECO:0000259" key="3">
    <source>
        <dbReference type="SMART" id="SM00662"/>
    </source>
</evidence>
<dbReference type="InterPro" id="IPR036603">
    <property type="entry name" value="RBP11-like"/>
</dbReference>
<reference evidence="5" key="1">
    <citation type="submission" date="2016-01" db="EMBL/GenBank/DDBJ databases">
        <authorList>
            <person name="Husnik F."/>
        </authorList>
    </citation>
    <scope>NUCLEOTIDE SEQUENCE [LARGE SCALE GENOMIC DNA]</scope>
</reference>
<dbReference type="GO" id="GO:0046983">
    <property type="term" value="F:protein dimerization activity"/>
    <property type="evidence" value="ECO:0007669"/>
    <property type="project" value="InterPro"/>
</dbReference>
<dbReference type="Pfam" id="PF01000">
    <property type="entry name" value="RNA_pol_A_bac"/>
    <property type="match status" value="1"/>
</dbReference>
<sequence>MLRPRVAAVVRTGPHAATIAMEPLERGMAGTLGCYLRRALVAHTPGHAVVTLRLRCAGGEFDHMPGIAEDVPGLALNLRRVAFRCHRPGAVTLSLHTGEHGKIAAGDIPMPPRCEVVNPGATLAHLCGGVLSMTLTLERGRGCIRPGARHERAPGVFCLDAAFTPVRRASYAVEPARSGGGHVCDRLVLSLETDGSASPLAALTECMRALRGQLGMLGRSA</sequence>
<keyword evidence="1 4" id="KW-0240">DNA-directed RNA polymerase</keyword>
<dbReference type="EMBL" id="LN999011">
    <property type="protein sequence ID" value="CUX76738.1"/>
    <property type="molecule type" value="Genomic_DNA"/>
</dbReference>
<dbReference type="STRING" id="1053648.TCP_088"/>
<dbReference type="SMART" id="SM00662">
    <property type="entry name" value="RPOLD"/>
    <property type="match status" value="1"/>
</dbReference>
<name>A0A143WP89_TREPR</name>
<dbReference type="SUPFAM" id="SSF56553">
    <property type="entry name" value="Insert subdomain of RNA polymerase alpha subunit"/>
    <property type="match status" value="1"/>
</dbReference>
<keyword evidence="2" id="KW-0804">Transcription</keyword>
<keyword evidence="4" id="KW-0548">Nucleotidyltransferase</keyword>
<dbReference type="Gene3D" id="3.30.1360.10">
    <property type="entry name" value="RNA polymerase, RBP11-like subunit"/>
    <property type="match status" value="1"/>
</dbReference>
<dbReference type="AlphaFoldDB" id="A0A143WP89"/>
<evidence type="ECO:0000256" key="1">
    <source>
        <dbReference type="ARBA" id="ARBA00022478"/>
    </source>
</evidence>
<protein>
    <submittedName>
        <fullName evidence="4">DNA-directed RNA polymerase subunit alpha</fullName>
        <ecNumber evidence="4">2.7.7.6</ecNumber>
    </submittedName>
</protein>
<dbReference type="InterPro" id="IPR011263">
    <property type="entry name" value="DNA-dir_RNA_pol_RpoA/D/Rpb3"/>
</dbReference>
<proteinExistence type="predicted"/>
<dbReference type="Proteomes" id="UP000075242">
    <property type="component" value="Chromosome I"/>
</dbReference>
<dbReference type="Pfam" id="PF01193">
    <property type="entry name" value="RNA_pol_L"/>
    <property type="match status" value="1"/>
</dbReference>
<dbReference type="GO" id="GO:0006351">
    <property type="term" value="P:DNA-templated transcription"/>
    <property type="evidence" value="ECO:0007669"/>
    <property type="project" value="InterPro"/>
</dbReference>
<keyword evidence="4" id="KW-0808">Transferase</keyword>
<evidence type="ECO:0000256" key="2">
    <source>
        <dbReference type="ARBA" id="ARBA00023163"/>
    </source>
</evidence>
<accession>A0A143WP89</accession>
<dbReference type="PATRIC" id="fig|189385.8.peg.125"/>
<dbReference type="EC" id="2.7.7.6" evidence="4"/>
<dbReference type="Gene3D" id="2.170.120.12">
    <property type="entry name" value="DNA-directed RNA polymerase, insert domain"/>
    <property type="match status" value="1"/>
</dbReference>
<dbReference type="InterPro" id="IPR011262">
    <property type="entry name" value="DNA-dir_RNA_pol_insert"/>
</dbReference>
<evidence type="ECO:0000313" key="5">
    <source>
        <dbReference type="Proteomes" id="UP000075242"/>
    </source>
</evidence>
<dbReference type="InterPro" id="IPR036643">
    <property type="entry name" value="RNApol_insert_sf"/>
</dbReference>
<feature type="domain" description="DNA-directed RNA polymerase RpoA/D/Rpb3-type" evidence="3">
    <location>
        <begin position="16"/>
        <end position="220"/>
    </location>
</feature>